<keyword evidence="1" id="KW-0378">Hydrolase</keyword>
<evidence type="ECO:0000313" key="1">
    <source>
        <dbReference type="EMBL" id="MBR7554490.1"/>
    </source>
</evidence>
<gene>
    <name evidence="1" type="primary">yyaC</name>
    <name evidence="1" type="ORF">KC820_10035</name>
</gene>
<accession>A0A941CYN1</accession>
<dbReference type="Proteomes" id="UP000675431">
    <property type="component" value="Unassembled WGS sequence"/>
</dbReference>
<name>A0A941CYN1_9BACI</name>
<dbReference type="GO" id="GO:0008233">
    <property type="term" value="F:peptidase activity"/>
    <property type="evidence" value="ECO:0007669"/>
    <property type="project" value="UniProtKB-KW"/>
</dbReference>
<protein>
    <submittedName>
        <fullName evidence="1">Spore protease YyaC</fullName>
    </submittedName>
</protein>
<organism evidence="1 2">
    <name type="scientific">Allobacillus saliphilus</name>
    <dbReference type="NCBI Taxonomy" id="2912308"/>
    <lineage>
        <taxon>Bacteria</taxon>
        <taxon>Bacillati</taxon>
        <taxon>Bacillota</taxon>
        <taxon>Bacilli</taxon>
        <taxon>Bacillales</taxon>
        <taxon>Bacillaceae</taxon>
        <taxon>Allobacillus</taxon>
    </lineage>
</organism>
<keyword evidence="1" id="KW-0645">Protease</keyword>
<dbReference type="NCBIfam" id="TIGR02841">
    <property type="entry name" value="spore_YyaC"/>
    <property type="match status" value="1"/>
</dbReference>
<dbReference type="SUPFAM" id="SSF53163">
    <property type="entry name" value="HybD-like"/>
    <property type="match status" value="1"/>
</dbReference>
<dbReference type="AlphaFoldDB" id="A0A941CYN1"/>
<dbReference type="EMBL" id="JAGSIE010000030">
    <property type="protein sequence ID" value="MBR7554490.1"/>
    <property type="molecule type" value="Genomic_DNA"/>
</dbReference>
<reference evidence="1 2" key="1">
    <citation type="submission" date="2021-04" db="EMBL/GenBank/DDBJ databases">
        <title>Allobacillus sp. nov. SKP8-2 isolated from shrimp paste.</title>
        <authorList>
            <person name="Tanasupawat S."/>
            <person name="Yiamsombat S."/>
            <person name="Kanchanasin P."/>
            <person name="Kuncharoen N."/>
        </authorList>
    </citation>
    <scope>NUCLEOTIDE SEQUENCE [LARGE SCALE GENOMIC DNA]</scope>
    <source>
        <strain evidence="1 2">SKP8-2</strain>
    </source>
</reference>
<dbReference type="GO" id="GO:0006508">
    <property type="term" value="P:proteolysis"/>
    <property type="evidence" value="ECO:0007669"/>
    <property type="project" value="UniProtKB-KW"/>
</dbReference>
<dbReference type="InterPro" id="IPR009665">
    <property type="entry name" value="YyaC"/>
</dbReference>
<dbReference type="Pfam" id="PF06866">
    <property type="entry name" value="DUF1256"/>
    <property type="match status" value="1"/>
</dbReference>
<keyword evidence="2" id="KW-1185">Reference proteome</keyword>
<sequence>MSKSMILKKSTYHMNDSFVSLKLSRFLSNHLPTDQPIILLCIGTDRSTGDSLGPLVGTFLKESLIKNIHVFGTLDEPVHAKNLPETIQKVEDTFENPYIIAVDAALGSIRKVKTMDIGLGSLQPGAAMKKKISSIGDLYIKGYVNVGGFLEYTVLQCTRLSDVMSMAQIITKAIQYADSRLSVNCAD</sequence>
<dbReference type="InterPro" id="IPR023430">
    <property type="entry name" value="Pept_HybD-like_dom_sf"/>
</dbReference>
<evidence type="ECO:0000313" key="2">
    <source>
        <dbReference type="Proteomes" id="UP000675431"/>
    </source>
</evidence>
<dbReference type="RefSeq" id="WP_212370696.1">
    <property type="nucleotide sequence ID" value="NZ_JAGSIE010000030.1"/>
</dbReference>
<comment type="caution">
    <text evidence="1">The sequence shown here is derived from an EMBL/GenBank/DDBJ whole genome shotgun (WGS) entry which is preliminary data.</text>
</comment>
<proteinExistence type="predicted"/>